<dbReference type="EMBL" id="JAFHLR010000031">
    <property type="protein sequence ID" value="KAG5471771.1"/>
    <property type="molecule type" value="Genomic_DNA"/>
</dbReference>
<evidence type="ECO:0000313" key="1">
    <source>
        <dbReference type="EMBL" id="KAG5471771.1"/>
    </source>
</evidence>
<keyword evidence="2" id="KW-1185">Reference proteome</keyword>
<organism evidence="1 2">
    <name type="scientific">Leishmania orientalis</name>
    <dbReference type="NCBI Taxonomy" id="2249476"/>
    <lineage>
        <taxon>Eukaryota</taxon>
        <taxon>Discoba</taxon>
        <taxon>Euglenozoa</taxon>
        <taxon>Kinetoplastea</taxon>
        <taxon>Metakinetoplastina</taxon>
        <taxon>Trypanosomatida</taxon>
        <taxon>Trypanosomatidae</taxon>
        <taxon>Leishmaniinae</taxon>
        <taxon>Leishmania</taxon>
    </lineage>
</organism>
<dbReference type="AlphaFoldDB" id="A0A836KF75"/>
<protein>
    <submittedName>
        <fullName evidence="1">Uncharacterized protein</fullName>
    </submittedName>
</protein>
<accession>A0A836KF75</accession>
<proteinExistence type="predicted"/>
<reference evidence="1 2" key="1">
    <citation type="submission" date="2021-02" db="EMBL/GenBank/DDBJ databases">
        <title>Leishmania (Mundinia) orientalis Genome sequencing and assembly.</title>
        <authorList>
            <person name="Almutairi H."/>
            <person name="Gatherer D."/>
        </authorList>
    </citation>
    <scope>NUCLEOTIDE SEQUENCE [LARGE SCALE GENOMIC DNA]</scope>
    <source>
        <strain evidence="1">LSCM4</strain>
    </source>
</reference>
<dbReference type="Proteomes" id="UP000674143">
    <property type="component" value="Chromosome 31"/>
</dbReference>
<dbReference type="KEGG" id="loi:92359270"/>
<gene>
    <name evidence="1" type="ORF">LSCM4_03325</name>
</gene>
<comment type="caution">
    <text evidence="1">The sequence shown here is derived from an EMBL/GenBank/DDBJ whole genome shotgun (WGS) entry which is preliminary data.</text>
</comment>
<dbReference type="RefSeq" id="XP_067060888.1">
    <property type="nucleotide sequence ID" value="XM_067205336.1"/>
</dbReference>
<sequence>MPHLSPVEALLQQVESLSHQRRCAVLVEFGRCSIAPTEGESSDRQNVITTLGAPSQVHYHRLLAACALCGAFAEARRTGRPMPTELLATASSLLEDASIKVSQLLIMPMLISPPDGDQSRAMAVKFLQAARVPQFKCLANRLARRKQTQTLLQLYQTHTVMEGAKMQLLLGSLNPEAFEQLPKEEQAALDTAKLRLLCRYHPQWIGQYLTARVQEQMRLNKAVDAAVKELVQKALVFLATRGAAKHGLSLLTSTAHLLGLDQATLRSVLERYYLSVFPVEVGSYLLEGEGQHMLATFPCPLKCSVSRRAWKRLQGHTDLLLRMMDKNILCTAFASLLKMPVEARRAYFARGCEELERTHGVLDVSWILRMPSAAERTALAHRFYNHAKLQNSPAERIGYLHLLPFPEAMMIGVAYVTSSDEKIRCQVTRACLASLKYYPEHLPAALEFCAQRRKEQDPWRTAMFEAWAALPHGFWMRTATHIADDILQNTIAQLIYAAYSASDISDGTLRELEKLLCRLVGPQTSFAVSQLSTLIHKRKQFSIGLYDRKAFLYLAQLYPHALPVLAGALLPLAQKHLRSGSVGPVIGIVQAFLCNQVVAKALLRGTSAPNNGEPSTWSLVRDTLRAGMSSRDSRTAKVSLQLYARYFAAQLAAELPDLIAAEKDWVAVREVQLLACNVLQGPLLDMLVAPIVDIPTGRFYDASNKSIPLMCELPLENVHRWTSCQQIRYAQTCLQAICTPLALEFSQYGTFIKNLARLPSASATTSWTDGHGHAWSLMTLATEAHPEHGMYAMRLALQALGQLDDDAAAMQALQNALDVADLRIDALRALATTLRRAPTVEVVRILEPALTGAQVTAQKEALHLLGAKRDEVAYARIVQFAKERHLPMSAEEGSDCGGGAVFSASPVTTSSSTAQAVTVMHGDVRAALVAALFNFLDKPQVWTYYTFIVTQDYVAVPRAAGTEETVTTEDEEGEGGVDEVHTAASSVVEDLATPSSAACVKMSVVPWSLLRLSWQVREYQTLLRRLLRHPVRDVRLAALRRLATVPPYDDLVLCKVAADYLDECELPDIVESALKCMLQCTAKEAAPFIISSILAVQPDASLQSVASELCGIAKSAAVHEKNTLFTVVGEVVAQLVAARRQPGIAVSLILELDISEWVPRLTAMEAAGLMHPGAAAAVMSAVQGYPSVVCDMKAAESLEQAVLRKHSSALVRRLGLAILLAAGEERGWSEERRSSLATYCEDIDLWVSSDARLVRHD</sequence>
<name>A0A836KF75_9TRYP</name>
<evidence type="ECO:0000313" key="2">
    <source>
        <dbReference type="Proteomes" id="UP000674143"/>
    </source>
</evidence>
<dbReference type="GeneID" id="92359270"/>